<comment type="caution">
    <text evidence="13">The sequence shown here is derived from an EMBL/GenBank/DDBJ whole genome shotgun (WGS) entry which is preliminary data.</text>
</comment>
<feature type="transmembrane region" description="Helical" evidence="12">
    <location>
        <begin position="163"/>
        <end position="184"/>
    </location>
</feature>
<feature type="transmembrane region" description="Helical" evidence="12">
    <location>
        <begin position="334"/>
        <end position="361"/>
    </location>
</feature>
<comment type="similarity">
    <text evidence="2">Belongs to the cytochrome ubiquinol oxidase subunit 2 family.</text>
</comment>
<evidence type="ECO:0000256" key="5">
    <source>
        <dbReference type="ARBA" id="ARBA00022617"/>
    </source>
</evidence>
<feature type="transmembrane region" description="Helical" evidence="12">
    <location>
        <begin position="263"/>
        <end position="281"/>
    </location>
</feature>
<keyword evidence="14" id="KW-1185">Reference proteome</keyword>
<evidence type="ECO:0000256" key="12">
    <source>
        <dbReference type="SAM" id="Phobius"/>
    </source>
</evidence>
<evidence type="ECO:0000256" key="11">
    <source>
        <dbReference type="ARBA" id="ARBA00023136"/>
    </source>
</evidence>
<sequence length="378" mass="42156">MDYATLKLIWWLLIGVLMIGFVIADGFDMGVAALLKVIGKNNEQRRVMINAIAPHWDGNQVWLITAAGALFAAWPTVYAAAFSGFYLAMMLTLFALFLRPIGFEYRAKIDTDQWRARWDWALTIGSTVPPLIIGVAFGNLLLGVPFHFDDLLRLHYTGSFLQLLNPFALLVGLFTLVMFVNHGATYLQMKTEGELLVRSRQVSRFLAMVAATLFVLAGVWLWIAVPGYQVLGGLDPQGASVLVQKTVGHLEQGWFANYARWPFLWLLPALGVAGFIGCAFASRAKQHWMAFVSSSVAIASVILTFGASLFPFIMPSSSQPNHSLTLWDATASETTLMIMFVVACLFVPIVLSYTAWSYYVMRGRLNEQYIRDKSHSLY</sequence>
<evidence type="ECO:0000256" key="10">
    <source>
        <dbReference type="ARBA" id="ARBA00023004"/>
    </source>
</evidence>
<organism evidence="13 14">
    <name type="scientific">Marinospirillum alkalitolerans</name>
    <dbReference type="NCBI Taxonomy" id="3123374"/>
    <lineage>
        <taxon>Bacteria</taxon>
        <taxon>Pseudomonadati</taxon>
        <taxon>Pseudomonadota</taxon>
        <taxon>Gammaproteobacteria</taxon>
        <taxon>Oceanospirillales</taxon>
        <taxon>Oceanospirillaceae</taxon>
        <taxon>Marinospirillum</taxon>
    </lineage>
</organism>
<evidence type="ECO:0000256" key="9">
    <source>
        <dbReference type="ARBA" id="ARBA00022989"/>
    </source>
</evidence>
<dbReference type="PANTHER" id="PTHR43141">
    <property type="entry name" value="CYTOCHROME BD2 SUBUNIT II"/>
    <property type="match status" value="1"/>
</dbReference>
<keyword evidence="11 12" id="KW-0472">Membrane</keyword>
<keyword evidence="10" id="KW-0408">Iron</keyword>
<evidence type="ECO:0000256" key="4">
    <source>
        <dbReference type="ARBA" id="ARBA00022475"/>
    </source>
</evidence>
<keyword evidence="5" id="KW-0349">Heme</keyword>
<dbReference type="Proteomes" id="UP001621714">
    <property type="component" value="Unassembled WGS sequence"/>
</dbReference>
<keyword evidence="8" id="KW-0249">Electron transport</keyword>
<protein>
    <submittedName>
        <fullName evidence="13">Cytochrome d ubiquinol oxidase subunit II</fullName>
    </submittedName>
</protein>
<reference evidence="13 14" key="1">
    <citation type="submission" date="2024-02" db="EMBL/GenBank/DDBJ databases">
        <title>Marinospirillum sp. MEB 164 isolated from Lonar lake sediment.</title>
        <authorList>
            <person name="Joshi A."/>
            <person name="Thite S."/>
        </authorList>
    </citation>
    <scope>NUCLEOTIDE SEQUENCE [LARGE SCALE GENOMIC DNA]</scope>
    <source>
        <strain evidence="13 14">MEB164</strain>
    </source>
</reference>
<feature type="transmembrane region" description="Helical" evidence="12">
    <location>
        <begin position="205"/>
        <end position="225"/>
    </location>
</feature>
<gene>
    <name evidence="13" type="primary">cydB</name>
    <name evidence="13" type="ORF">V6U78_00350</name>
</gene>
<feature type="transmembrane region" description="Helical" evidence="12">
    <location>
        <begin position="120"/>
        <end position="143"/>
    </location>
</feature>
<keyword evidence="4" id="KW-1003">Cell membrane</keyword>
<dbReference type="PANTHER" id="PTHR43141:SF5">
    <property type="entry name" value="CYTOCHROME BD-I UBIQUINOL OXIDASE SUBUNIT 2"/>
    <property type="match status" value="1"/>
</dbReference>
<feature type="transmembrane region" description="Helical" evidence="12">
    <location>
        <begin position="288"/>
        <end position="314"/>
    </location>
</feature>
<evidence type="ECO:0000256" key="8">
    <source>
        <dbReference type="ARBA" id="ARBA00022982"/>
    </source>
</evidence>
<keyword evidence="7" id="KW-0479">Metal-binding</keyword>
<accession>A0ABW8PTB9</accession>
<keyword evidence="6 12" id="KW-0812">Transmembrane</keyword>
<keyword evidence="9 12" id="KW-1133">Transmembrane helix</keyword>
<dbReference type="NCBIfam" id="TIGR00203">
    <property type="entry name" value="cydB"/>
    <property type="match status" value="1"/>
</dbReference>
<evidence type="ECO:0000256" key="2">
    <source>
        <dbReference type="ARBA" id="ARBA00007543"/>
    </source>
</evidence>
<evidence type="ECO:0000256" key="3">
    <source>
        <dbReference type="ARBA" id="ARBA00022448"/>
    </source>
</evidence>
<evidence type="ECO:0000256" key="1">
    <source>
        <dbReference type="ARBA" id="ARBA00004651"/>
    </source>
</evidence>
<evidence type="ECO:0000256" key="6">
    <source>
        <dbReference type="ARBA" id="ARBA00022692"/>
    </source>
</evidence>
<dbReference type="PIRSF" id="PIRSF000267">
    <property type="entry name" value="Cyt_oxidse_sub2"/>
    <property type="match status" value="1"/>
</dbReference>
<evidence type="ECO:0000313" key="13">
    <source>
        <dbReference type="EMBL" id="MFK7159485.1"/>
    </source>
</evidence>
<feature type="transmembrane region" description="Helical" evidence="12">
    <location>
        <begin position="12"/>
        <end position="35"/>
    </location>
</feature>
<comment type="subcellular location">
    <subcellularLocation>
        <location evidence="1">Cell membrane</location>
        <topology evidence="1">Multi-pass membrane protein</topology>
    </subcellularLocation>
</comment>
<keyword evidence="3" id="KW-0813">Transport</keyword>
<evidence type="ECO:0000313" key="14">
    <source>
        <dbReference type="Proteomes" id="UP001621714"/>
    </source>
</evidence>
<dbReference type="EMBL" id="JBANFI010000001">
    <property type="protein sequence ID" value="MFK7159485.1"/>
    <property type="molecule type" value="Genomic_DNA"/>
</dbReference>
<proteinExistence type="inferred from homology"/>
<dbReference type="Pfam" id="PF02322">
    <property type="entry name" value="Cyt_bd_oxida_II"/>
    <property type="match status" value="1"/>
</dbReference>
<name>A0ABW8PTB9_9GAMM</name>
<dbReference type="InterPro" id="IPR003317">
    <property type="entry name" value="Cyt-d_oxidase_su2"/>
</dbReference>
<evidence type="ECO:0000256" key="7">
    <source>
        <dbReference type="ARBA" id="ARBA00022723"/>
    </source>
</evidence>
<feature type="transmembrane region" description="Helical" evidence="12">
    <location>
        <begin position="80"/>
        <end position="99"/>
    </location>
</feature>